<reference evidence="3" key="2">
    <citation type="journal article" date="2013" name="G3 (Bethesda)">
        <title>Genomes of Ashbya fungi isolated from insects reveal four mating-type loci, numerous translocations, lack of transposons, and distinct gene duplications.</title>
        <authorList>
            <person name="Dietrich F.S."/>
            <person name="Voegeli S."/>
            <person name="Kuo S."/>
            <person name="Philippsen P."/>
        </authorList>
    </citation>
    <scope>GENOME REANNOTATION</scope>
    <source>
        <strain evidence="3">ATCC 10895 / CBS 109.51 / FGSC 9923 / NRRL Y-1056</strain>
    </source>
</reference>
<dbReference type="GeneID" id="4619810"/>
<protein>
    <submittedName>
        <fullName evidence="2">ACR273Wp</fullName>
    </submittedName>
</protein>
<dbReference type="AlphaFoldDB" id="Q75BJ8"/>
<keyword evidence="3" id="KW-1185">Reference proteome</keyword>
<proteinExistence type="predicted"/>
<dbReference type="EMBL" id="AE016816">
    <property type="protein sequence ID" value="AAS51499.1"/>
    <property type="molecule type" value="Genomic_DNA"/>
</dbReference>
<keyword evidence="1" id="KW-0732">Signal</keyword>
<dbReference type="FunCoup" id="Q75BJ8">
    <property type="interactions" value="63"/>
</dbReference>
<evidence type="ECO:0000313" key="3">
    <source>
        <dbReference type="Proteomes" id="UP000000591"/>
    </source>
</evidence>
<name>Q75BJ8_EREGS</name>
<feature type="chain" id="PRO_5004285746" evidence="1">
    <location>
        <begin position="21"/>
        <end position="151"/>
    </location>
</feature>
<feature type="signal peptide" evidence="1">
    <location>
        <begin position="1"/>
        <end position="20"/>
    </location>
</feature>
<evidence type="ECO:0000313" key="2">
    <source>
        <dbReference type="EMBL" id="AAS51499.1"/>
    </source>
</evidence>
<dbReference type="KEGG" id="ago:AGOS_ACR273W"/>
<dbReference type="Proteomes" id="UP000000591">
    <property type="component" value="Chromosome III"/>
</dbReference>
<sequence length="151" mass="15996">MKFLSTVFLGAAALANMALADSEQFYLLCIKSASQFHYSSIHPVNGQLKVIGKPDGLSAVVTDDRKLKFSDGTYAVVTQKGPVVEGSKDNASTGFFVADGHLQYADLSFMPAPNGDSFDLSVTPSTDPRVVLAIRATNNSGGVIPDFPAHN</sequence>
<gene>
    <name evidence="2" type="ORF">AGOS_ACR273W</name>
</gene>
<reference evidence="2 3" key="1">
    <citation type="journal article" date="2004" name="Science">
        <title>The Ashbya gossypii genome as a tool for mapping the ancient Saccharomyces cerevisiae genome.</title>
        <authorList>
            <person name="Dietrich F.S."/>
            <person name="Voegeli S."/>
            <person name="Brachat S."/>
            <person name="Lerch A."/>
            <person name="Gates K."/>
            <person name="Steiner S."/>
            <person name="Mohr C."/>
            <person name="Pohlmann R."/>
            <person name="Luedi P."/>
            <person name="Choi S."/>
            <person name="Wing R.A."/>
            <person name="Flavier A."/>
            <person name="Gaffney T.D."/>
            <person name="Philippsen P."/>
        </authorList>
    </citation>
    <scope>NUCLEOTIDE SEQUENCE [LARGE SCALE GENOMIC DNA]</scope>
    <source>
        <strain evidence="3">ATCC 10895 / CBS 109.51 / FGSC 9923 / NRRL Y-1056</strain>
    </source>
</reference>
<dbReference type="eggNOG" id="ENOG502S09G">
    <property type="taxonomic scope" value="Eukaryota"/>
</dbReference>
<evidence type="ECO:0000256" key="1">
    <source>
        <dbReference type="SAM" id="SignalP"/>
    </source>
</evidence>
<dbReference type="HOGENOM" id="CLU_054077_1_0_1"/>
<organism evidence="2 3">
    <name type="scientific">Eremothecium gossypii (strain ATCC 10895 / CBS 109.51 / FGSC 9923 / NRRL Y-1056)</name>
    <name type="common">Yeast</name>
    <name type="synonym">Ashbya gossypii</name>
    <dbReference type="NCBI Taxonomy" id="284811"/>
    <lineage>
        <taxon>Eukaryota</taxon>
        <taxon>Fungi</taxon>
        <taxon>Dikarya</taxon>
        <taxon>Ascomycota</taxon>
        <taxon>Saccharomycotina</taxon>
        <taxon>Saccharomycetes</taxon>
        <taxon>Saccharomycetales</taxon>
        <taxon>Saccharomycetaceae</taxon>
        <taxon>Eremothecium</taxon>
    </lineage>
</organism>
<dbReference type="RefSeq" id="NP_983675.1">
    <property type="nucleotide sequence ID" value="NM_209028.1"/>
</dbReference>
<dbReference type="InParanoid" id="Q75BJ8"/>
<dbReference type="OrthoDB" id="5415592at2759"/>
<accession>Q75BJ8</accession>